<organism evidence="2 3">
    <name type="scientific">Kitasatospora viridis</name>
    <dbReference type="NCBI Taxonomy" id="281105"/>
    <lineage>
        <taxon>Bacteria</taxon>
        <taxon>Bacillati</taxon>
        <taxon>Actinomycetota</taxon>
        <taxon>Actinomycetes</taxon>
        <taxon>Kitasatosporales</taxon>
        <taxon>Streptomycetaceae</taxon>
        <taxon>Kitasatospora</taxon>
    </lineage>
</organism>
<reference evidence="2 3" key="1">
    <citation type="submission" date="2019-06" db="EMBL/GenBank/DDBJ databases">
        <title>Sequencing the genomes of 1000 actinobacteria strains.</title>
        <authorList>
            <person name="Klenk H.-P."/>
        </authorList>
    </citation>
    <scope>NUCLEOTIDE SEQUENCE [LARGE SCALE GENOMIC DNA]</scope>
    <source>
        <strain evidence="2 3">DSM 44826</strain>
    </source>
</reference>
<dbReference type="InterPro" id="IPR029062">
    <property type="entry name" value="Class_I_gatase-like"/>
</dbReference>
<protein>
    <submittedName>
        <fullName evidence="2">Putative glutamine amidotransferase</fullName>
    </submittedName>
</protein>
<evidence type="ECO:0000256" key="1">
    <source>
        <dbReference type="SAM" id="MobiDB-lite"/>
    </source>
</evidence>
<dbReference type="PROSITE" id="PS51273">
    <property type="entry name" value="GATASE_TYPE_1"/>
    <property type="match status" value="1"/>
</dbReference>
<accession>A0A561UPL9</accession>
<dbReference type="Gene3D" id="3.40.50.880">
    <property type="match status" value="1"/>
</dbReference>
<comment type="caution">
    <text evidence="2">The sequence shown here is derived from an EMBL/GenBank/DDBJ whole genome shotgun (WGS) entry which is preliminary data.</text>
</comment>
<dbReference type="GO" id="GO:0033969">
    <property type="term" value="F:gamma-glutamyl-gamma-aminobutyrate hydrolase activity"/>
    <property type="evidence" value="ECO:0007669"/>
    <property type="project" value="TreeGrafter"/>
</dbReference>
<keyword evidence="3" id="KW-1185">Reference proteome</keyword>
<feature type="compositionally biased region" description="Basic and acidic residues" evidence="1">
    <location>
        <begin position="79"/>
        <end position="91"/>
    </location>
</feature>
<proteinExistence type="predicted"/>
<dbReference type="InterPro" id="IPR044668">
    <property type="entry name" value="PuuD-like"/>
</dbReference>
<dbReference type="GO" id="GO:0005829">
    <property type="term" value="C:cytosol"/>
    <property type="evidence" value="ECO:0007669"/>
    <property type="project" value="TreeGrafter"/>
</dbReference>
<evidence type="ECO:0000313" key="3">
    <source>
        <dbReference type="Proteomes" id="UP000317940"/>
    </source>
</evidence>
<name>A0A561UPL9_9ACTN</name>
<dbReference type="SUPFAM" id="SSF52317">
    <property type="entry name" value="Class I glutamine amidotransferase-like"/>
    <property type="match status" value="1"/>
</dbReference>
<dbReference type="RefSeq" id="WP_211786253.1">
    <property type="nucleotide sequence ID" value="NZ_BAAAMZ010000030.1"/>
</dbReference>
<dbReference type="InterPro" id="IPR011697">
    <property type="entry name" value="Peptidase_C26"/>
</dbReference>
<dbReference type="PANTHER" id="PTHR43235:SF1">
    <property type="entry name" value="GLUTAMINE AMIDOTRANSFERASE PB2B2.05-RELATED"/>
    <property type="match status" value="1"/>
</dbReference>
<dbReference type="EMBL" id="VIWT01000001">
    <property type="protein sequence ID" value="TWG01284.1"/>
    <property type="molecule type" value="Genomic_DNA"/>
</dbReference>
<keyword evidence="2" id="KW-0315">Glutamine amidotransferase</keyword>
<dbReference type="CDD" id="cd01745">
    <property type="entry name" value="GATase1_2"/>
    <property type="match status" value="1"/>
</dbReference>
<dbReference type="GO" id="GO:0016740">
    <property type="term" value="F:transferase activity"/>
    <property type="evidence" value="ECO:0007669"/>
    <property type="project" value="UniProtKB-KW"/>
</dbReference>
<dbReference type="Proteomes" id="UP000317940">
    <property type="component" value="Unassembled WGS sequence"/>
</dbReference>
<dbReference type="Pfam" id="PF07722">
    <property type="entry name" value="Peptidase_C26"/>
    <property type="match status" value="1"/>
</dbReference>
<dbReference type="GO" id="GO:0006598">
    <property type="term" value="P:polyamine catabolic process"/>
    <property type="evidence" value="ECO:0007669"/>
    <property type="project" value="TreeGrafter"/>
</dbReference>
<dbReference type="PANTHER" id="PTHR43235">
    <property type="entry name" value="GLUTAMINE AMIDOTRANSFERASE PB2B2.05-RELATED"/>
    <property type="match status" value="1"/>
</dbReference>
<sequence length="237" mass="24959">MTGAPLIGITGYQEQASWGVWQQPAALIPQTYVAAVGAAGATAVLLPPQPGGAPGRLLDRLDALVLAGGPDVDPARYGAEPHPRTGEPRELRDGWETGLLTAALERELPVLAICRGMQLLNVALGGTLEQHLPDRLGEGAHQQAPGVYQPREVAVAAGSRLAGILGERAPVLCYHHQAVDRLGAGLVPVAWSEDGTVEALELPGAGFALGVQWHPEADQQDRRLFQALVNTLEEKAK</sequence>
<feature type="region of interest" description="Disordered" evidence="1">
    <location>
        <begin position="72"/>
        <end position="91"/>
    </location>
</feature>
<evidence type="ECO:0000313" key="2">
    <source>
        <dbReference type="EMBL" id="TWG01284.1"/>
    </source>
</evidence>
<gene>
    <name evidence="2" type="ORF">FHX73_115176</name>
</gene>
<keyword evidence="2" id="KW-0808">Transferase</keyword>
<dbReference type="AlphaFoldDB" id="A0A561UPL9"/>